<reference evidence="2" key="1">
    <citation type="submission" date="2019-03" db="EMBL/GenBank/DDBJ databases">
        <title>Lake Tanganyika Metagenome-Assembled Genomes (MAGs).</title>
        <authorList>
            <person name="Tran P."/>
        </authorList>
    </citation>
    <scope>NUCLEOTIDE SEQUENCE</scope>
    <source>
        <strain evidence="2">K_DeepCast_65m_m2_066</strain>
    </source>
</reference>
<gene>
    <name evidence="2" type="ORF">FJZ47_15510</name>
</gene>
<sequence>MCYGDTISTHPAQGESIMSYTPKYLGHVNIYVRNVERSHQWYKDVLGLHTYDYMPGRAAFMSADREQSHEVALMQVGEEALLQQQGQVGLNHMAWMMHSLDDLKEVYQRLQDKNVPIHHVSDHGISIGIYFKDPDGNGIEVSYELPRSQWPRQDKVFSGEGRLQGHFPGPWDEHLAPRTAAVS</sequence>
<feature type="domain" description="VOC" evidence="1">
    <location>
        <begin position="24"/>
        <end position="144"/>
    </location>
</feature>
<evidence type="ECO:0000313" key="3">
    <source>
        <dbReference type="Proteomes" id="UP000712673"/>
    </source>
</evidence>
<dbReference type="PANTHER" id="PTHR43279:SF1">
    <property type="entry name" value="CATECHOL-2,3-DIOXYGENASE"/>
    <property type="match status" value="1"/>
</dbReference>
<dbReference type="InterPro" id="IPR029068">
    <property type="entry name" value="Glyas_Bleomycin-R_OHBP_Dase"/>
</dbReference>
<dbReference type="Gene3D" id="3.10.180.10">
    <property type="entry name" value="2,3-Dihydroxybiphenyl 1,2-Dioxygenase, domain 1"/>
    <property type="match status" value="1"/>
</dbReference>
<comment type="caution">
    <text evidence="2">The sequence shown here is derived from an EMBL/GenBank/DDBJ whole genome shotgun (WGS) entry which is preliminary data.</text>
</comment>
<dbReference type="InterPro" id="IPR037523">
    <property type="entry name" value="VOC_core"/>
</dbReference>
<accession>A0A937W4R8</accession>
<dbReference type="PROSITE" id="PS51819">
    <property type="entry name" value="VOC"/>
    <property type="match status" value="1"/>
</dbReference>
<organism evidence="2 3">
    <name type="scientific">Tectimicrobiota bacterium</name>
    <dbReference type="NCBI Taxonomy" id="2528274"/>
    <lineage>
        <taxon>Bacteria</taxon>
        <taxon>Pseudomonadati</taxon>
        <taxon>Nitrospinota/Tectimicrobiota group</taxon>
        <taxon>Candidatus Tectimicrobiota</taxon>
    </lineage>
</organism>
<proteinExistence type="predicted"/>
<dbReference type="EMBL" id="VGLS01000506">
    <property type="protein sequence ID" value="MBM3225190.1"/>
    <property type="molecule type" value="Genomic_DNA"/>
</dbReference>
<name>A0A937W4R8_UNCTE</name>
<dbReference type="AlphaFoldDB" id="A0A937W4R8"/>
<dbReference type="SUPFAM" id="SSF54593">
    <property type="entry name" value="Glyoxalase/Bleomycin resistance protein/Dihydroxybiphenyl dioxygenase"/>
    <property type="match status" value="1"/>
</dbReference>
<dbReference type="Proteomes" id="UP000712673">
    <property type="component" value="Unassembled WGS sequence"/>
</dbReference>
<protein>
    <submittedName>
        <fullName evidence="2">VOC family protein</fullName>
    </submittedName>
</protein>
<dbReference type="InterPro" id="IPR004360">
    <property type="entry name" value="Glyas_Fos-R_dOase_dom"/>
</dbReference>
<evidence type="ECO:0000259" key="1">
    <source>
        <dbReference type="PROSITE" id="PS51819"/>
    </source>
</evidence>
<evidence type="ECO:0000313" key="2">
    <source>
        <dbReference type="EMBL" id="MBM3225190.1"/>
    </source>
</evidence>
<dbReference type="PANTHER" id="PTHR43279">
    <property type="entry name" value="CATECHOL-2,3-DIOXYGENASE"/>
    <property type="match status" value="1"/>
</dbReference>
<dbReference type="Pfam" id="PF00903">
    <property type="entry name" value="Glyoxalase"/>
    <property type="match status" value="1"/>
</dbReference>